<reference evidence="9" key="1">
    <citation type="submission" date="2016-10" db="EMBL/GenBank/DDBJ databases">
        <authorList>
            <person name="Varghese N."/>
            <person name="Submissions S."/>
        </authorList>
    </citation>
    <scope>NUCLEOTIDE SEQUENCE [LARGE SCALE GENOMIC DNA]</scope>
    <source>
        <strain evidence="9">DSM 24740</strain>
    </source>
</reference>
<dbReference type="GO" id="GO:0020037">
    <property type="term" value="F:heme binding"/>
    <property type="evidence" value="ECO:0007669"/>
    <property type="project" value="InterPro"/>
</dbReference>
<protein>
    <submittedName>
        <fullName evidence="8">Cytochrome c peroxidase</fullName>
    </submittedName>
</protein>
<evidence type="ECO:0000256" key="2">
    <source>
        <dbReference type="ARBA" id="ARBA00022617"/>
    </source>
</evidence>
<comment type="subcellular location">
    <subcellularLocation>
        <location evidence="1">Cell envelope</location>
    </subcellularLocation>
</comment>
<evidence type="ECO:0000256" key="1">
    <source>
        <dbReference type="ARBA" id="ARBA00004196"/>
    </source>
</evidence>
<dbReference type="EMBL" id="FOFB01000015">
    <property type="protein sequence ID" value="SEQ74284.1"/>
    <property type="molecule type" value="Genomic_DNA"/>
</dbReference>
<evidence type="ECO:0000256" key="4">
    <source>
        <dbReference type="ARBA" id="ARBA00023002"/>
    </source>
</evidence>
<gene>
    <name evidence="8" type="ORF">SAMN05444359_11511</name>
</gene>
<dbReference type="Pfam" id="PF03150">
    <property type="entry name" value="CCP_MauG"/>
    <property type="match status" value="1"/>
</dbReference>
<dbReference type="Gene3D" id="1.10.760.10">
    <property type="entry name" value="Cytochrome c-like domain"/>
    <property type="match status" value="2"/>
</dbReference>
<evidence type="ECO:0000256" key="5">
    <source>
        <dbReference type="ARBA" id="ARBA00023004"/>
    </source>
</evidence>
<evidence type="ECO:0000313" key="8">
    <source>
        <dbReference type="EMBL" id="SEQ74284.1"/>
    </source>
</evidence>
<dbReference type="GO" id="GO:0046872">
    <property type="term" value="F:metal ion binding"/>
    <property type="evidence" value="ECO:0007669"/>
    <property type="project" value="UniProtKB-KW"/>
</dbReference>
<name>A0A1H9II81_9BACT</name>
<keyword evidence="3 6" id="KW-0479">Metal-binding</keyword>
<dbReference type="STRING" id="478744.SAMN05444359_11511"/>
<dbReference type="SUPFAM" id="SSF46626">
    <property type="entry name" value="Cytochrome c"/>
    <property type="match status" value="2"/>
</dbReference>
<dbReference type="GO" id="GO:0009055">
    <property type="term" value="F:electron transfer activity"/>
    <property type="evidence" value="ECO:0007669"/>
    <property type="project" value="InterPro"/>
</dbReference>
<dbReference type="InterPro" id="IPR051395">
    <property type="entry name" value="Cytochrome_c_Peroxidase/MauG"/>
</dbReference>
<dbReference type="AlphaFoldDB" id="A0A1H9II81"/>
<dbReference type="GO" id="GO:0004130">
    <property type="term" value="F:cytochrome-c peroxidase activity"/>
    <property type="evidence" value="ECO:0007669"/>
    <property type="project" value="TreeGrafter"/>
</dbReference>
<dbReference type="InParanoid" id="A0A1H9II81"/>
<evidence type="ECO:0000313" key="9">
    <source>
        <dbReference type="Proteomes" id="UP000199021"/>
    </source>
</evidence>
<organism evidence="8 9">
    <name type="scientific">Neolewinella agarilytica</name>
    <dbReference type="NCBI Taxonomy" id="478744"/>
    <lineage>
        <taxon>Bacteria</taxon>
        <taxon>Pseudomonadati</taxon>
        <taxon>Bacteroidota</taxon>
        <taxon>Saprospiria</taxon>
        <taxon>Saprospirales</taxon>
        <taxon>Lewinellaceae</taxon>
        <taxon>Neolewinella</taxon>
    </lineage>
</organism>
<dbReference type="PANTHER" id="PTHR30600">
    <property type="entry name" value="CYTOCHROME C PEROXIDASE-RELATED"/>
    <property type="match status" value="1"/>
</dbReference>
<keyword evidence="8" id="KW-0575">Peroxidase</keyword>
<proteinExistence type="predicted"/>
<accession>A0A1H9II81</accession>
<dbReference type="OrthoDB" id="9805202at2"/>
<sequence length="422" mass="46628">MRLEGIHPYFTIVVAFCHCLYRLFSSFKKIFIEGSPLSSEERAAWTSEQTRRVLRRSCAAKGAGGEVSVFIAALLLLLTACQPAEEPVLIPEPEAFASIIYPSDNPTTRAGLALGRDLFFDPILSADSTISCGTCHQPERAFTDGLEKSIGIYGRVGRRNAPGLTNVGYLYETLFWDGRADNLEAQALHPIAEANEMGGSWPLVVSKLRQHADYWPRLQEAFGLTAKKELSPDHVGKALAQFQRSLISGDSKYDRVERGVDTYDELEALGYAIFFDLADDPDGAFANLPTGECAHCHTPPHFTNQRFFNNGLDLAHDLADFDDAGRGAITENPFDRGVFRTPTLRNIALTAPYMHDGRMKTLAEVVDHYNSGGQYAENRSANVFPLGLNPRQKAGLLAFLQTLTDTSFVNNENYRPLQLSGE</sequence>
<feature type="domain" description="Cytochrome c" evidence="7">
    <location>
        <begin position="265"/>
        <end position="404"/>
    </location>
</feature>
<dbReference type="InterPro" id="IPR009056">
    <property type="entry name" value="Cyt_c-like_dom"/>
</dbReference>
<evidence type="ECO:0000256" key="6">
    <source>
        <dbReference type="PROSITE-ProRule" id="PRU00433"/>
    </source>
</evidence>
<keyword evidence="2 6" id="KW-0349">Heme</keyword>
<evidence type="ECO:0000256" key="3">
    <source>
        <dbReference type="ARBA" id="ARBA00022723"/>
    </source>
</evidence>
<dbReference type="InterPro" id="IPR036909">
    <property type="entry name" value="Cyt_c-like_dom_sf"/>
</dbReference>
<keyword evidence="5 6" id="KW-0408">Iron</keyword>
<keyword evidence="9" id="KW-1185">Reference proteome</keyword>
<dbReference type="PROSITE" id="PS51007">
    <property type="entry name" value="CYTC"/>
    <property type="match status" value="1"/>
</dbReference>
<keyword evidence="4" id="KW-0560">Oxidoreductase</keyword>
<dbReference type="Proteomes" id="UP000199021">
    <property type="component" value="Unassembled WGS sequence"/>
</dbReference>
<evidence type="ECO:0000259" key="7">
    <source>
        <dbReference type="PROSITE" id="PS51007"/>
    </source>
</evidence>
<dbReference type="GO" id="GO:0030313">
    <property type="term" value="C:cell envelope"/>
    <property type="evidence" value="ECO:0007669"/>
    <property type="project" value="UniProtKB-SubCell"/>
</dbReference>
<dbReference type="InterPro" id="IPR004852">
    <property type="entry name" value="Di-haem_cyt_c_peroxidsae"/>
</dbReference>